<sequence length="153" mass="17045">MRTVKNILGQKGPHFHYIDASSSALDALLLMQSGNLSYVIVMDKGKYAGVLSERDYTRKVLLQNKNAATTKVSEIMTNDLPAIDSSSTAEKAMILMNGCQSKYLPVFEEFDFSGVLTIHDLMREAMQDSELKAVADKVITQTDTAGEYVHYWI</sequence>
<dbReference type="SUPFAM" id="SSF54631">
    <property type="entry name" value="CBS-domain pair"/>
    <property type="match status" value="1"/>
</dbReference>
<organism evidence="4 5">
    <name type="scientific">Danxiaibacter flavus</name>
    <dbReference type="NCBI Taxonomy" id="3049108"/>
    <lineage>
        <taxon>Bacteria</taxon>
        <taxon>Pseudomonadati</taxon>
        <taxon>Bacteroidota</taxon>
        <taxon>Chitinophagia</taxon>
        <taxon>Chitinophagales</taxon>
        <taxon>Chitinophagaceae</taxon>
        <taxon>Danxiaibacter</taxon>
    </lineage>
</organism>
<dbReference type="InterPro" id="IPR051257">
    <property type="entry name" value="Diverse_CBS-Domain"/>
</dbReference>
<proteinExistence type="predicted"/>
<dbReference type="Pfam" id="PF00571">
    <property type="entry name" value="CBS"/>
    <property type="match status" value="2"/>
</dbReference>
<name>A0ABV3ZFE2_9BACT</name>
<dbReference type="PANTHER" id="PTHR43080">
    <property type="entry name" value="CBS DOMAIN-CONTAINING PROTEIN CBSX3, MITOCHONDRIAL"/>
    <property type="match status" value="1"/>
</dbReference>
<dbReference type="EMBL" id="JAULBC010000002">
    <property type="protein sequence ID" value="MEX6687198.1"/>
    <property type="molecule type" value="Genomic_DNA"/>
</dbReference>
<keyword evidence="5" id="KW-1185">Reference proteome</keyword>
<gene>
    <name evidence="4" type="ORF">QTN47_06815</name>
</gene>
<feature type="domain" description="CBS" evidence="3">
    <location>
        <begin position="76"/>
        <end position="131"/>
    </location>
</feature>
<reference evidence="4 5" key="1">
    <citation type="submission" date="2023-07" db="EMBL/GenBank/DDBJ databases">
        <authorList>
            <person name="Lian W.-H."/>
        </authorList>
    </citation>
    <scope>NUCLEOTIDE SEQUENCE [LARGE SCALE GENOMIC DNA]</scope>
    <source>
        <strain evidence="4 5">SYSU DXS3180</strain>
    </source>
</reference>
<dbReference type="InterPro" id="IPR046342">
    <property type="entry name" value="CBS_dom_sf"/>
</dbReference>
<evidence type="ECO:0000313" key="4">
    <source>
        <dbReference type="EMBL" id="MEX6687198.1"/>
    </source>
</evidence>
<feature type="domain" description="CBS" evidence="3">
    <location>
        <begin position="11"/>
        <end position="69"/>
    </location>
</feature>
<protein>
    <submittedName>
        <fullName evidence="4">CBS domain-containing protein</fullName>
    </submittedName>
</protein>
<evidence type="ECO:0000256" key="1">
    <source>
        <dbReference type="ARBA" id="ARBA00023122"/>
    </source>
</evidence>
<dbReference type="PROSITE" id="PS51371">
    <property type="entry name" value="CBS"/>
    <property type="match status" value="2"/>
</dbReference>
<dbReference type="RefSeq" id="WP_369328602.1">
    <property type="nucleotide sequence ID" value="NZ_JAULBC010000002.1"/>
</dbReference>
<keyword evidence="1 2" id="KW-0129">CBS domain</keyword>
<comment type="caution">
    <text evidence="4">The sequence shown here is derived from an EMBL/GenBank/DDBJ whole genome shotgun (WGS) entry which is preliminary data.</text>
</comment>
<evidence type="ECO:0000313" key="5">
    <source>
        <dbReference type="Proteomes" id="UP001560573"/>
    </source>
</evidence>
<dbReference type="InterPro" id="IPR000644">
    <property type="entry name" value="CBS_dom"/>
</dbReference>
<evidence type="ECO:0000256" key="2">
    <source>
        <dbReference type="PROSITE-ProRule" id="PRU00703"/>
    </source>
</evidence>
<accession>A0ABV3ZFE2</accession>
<dbReference type="Proteomes" id="UP001560573">
    <property type="component" value="Unassembled WGS sequence"/>
</dbReference>
<dbReference type="PANTHER" id="PTHR43080:SF2">
    <property type="entry name" value="CBS DOMAIN-CONTAINING PROTEIN"/>
    <property type="match status" value="1"/>
</dbReference>
<dbReference type="Gene3D" id="3.10.580.10">
    <property type="entry name" value="CBS-domain"/>
    <property type="match status" value="1"/>
</dbReference>
<evidence type="ECO:0000259" key="3">
    <source>
        <dbReference type="PROSITE" id="PS51371"/>
    </source>
</evidence>